<evidence type="ECO:0000256" key="1">
    <source>
        <dbReference type="ARBA" id="ARBA00006594"/>
    </source>
</evidence>
<sequence>MRFVTPLRYPGGKGKLADFIKIMIKNNGLHGCDYVEPYAGGAGVALSLLFEGFVSTIHLNDLNPSIYAFWHSVMHENDELCHLIETTEVTMDEWRQQRSVQENSQDVSTLALGFSTFFLNRTNRSGIIKGGVIGGQSQAGNWTLDVRFNKIDLVSRIKKIKEFSNHIKIYNLDAGDLIKKVIPNINGRALVYLDPPYYVKGQGLYQNYYQHDDHVAIANLVSNTINKDWIVSYDAAPEIIDMYAGHNKIIYGLHYSAQKKHVGSEVMFFSSSLDVPTIENPSKVRFKNWEREMGLQTS</sequence>
<dbReference type="InterPro" id="IPR029063">
    <property type="entry name" value="SAM-dependent_MTases_sf"/>
</dbReference>
<evidence type="ECO:0000256" key="3">
    <source>
        <dbReference type="ARBA" id="ARBA00022603"/>
    </source>
</evidence>
<dbReference type="PIRSF" id="PIRSF000398">
    <property type="entry name" value="M_m6A_EcoRV"/>
    <property type="match status" value="1"/>
</dbReference>
<comment type="similarity">
    <text evidence="1">Belongs to the N(4)/N(6)-methyltransferase family.</text>
</comment>
<name>A0AAE7SPX5_SERFO</name>
<dbReference type="InterPro" id="IPR012327">
    <property type="entry name" value="MeTrfase_D12"/>
</dbReference>
<keyword evidence="5" id="KW-0949">S-adenosyl-L-methionine</keyword>
<dbReference type="GO" id="GO:0032259">
    <property type="term" value="P:methylation"/>
    <property type="evidence" value="ECO:0007669"/>
    <property type="project" value="UniProtKB-KW"/>
</dbReference>
<dbReference type="GO" id="GO:0043565">
    <property type="term" value="F:sequence-specific DNA binding"/>
    <property type="evidence" value="ECO:0007669"/>
    <property type="project" value="TreeGrafter"/>
</dbReference>
<evidence type="ECO:0000313" key="8">
    <source>
        <dbReference type="Proteomes" id="UP000503464"/>
    </source>
</evidence>
<dbReference type="Gene3D" id="3.40.50.150">
    <property type="entry name" value="Vaccinia Virus protein VP39"/>
    <property type="match status" value="1"/>
</dbReference>
<evidence type="ECO:0000256" key="4">
    <source>
        <dbReference type="ARBA" id="ARBA00022679"/>
    </source>
</evidence>
<dbReference type="SUPFAM" id="SSF53335">
    <property type="entry name" value="S-adenosyl-L-methionine-dependent methyltransferases"/>
    <property type="match status" value="1"/>
</dbReference>
<dbReference type="InterPro" id="IPR012263">
    <property type="entry name" value="M_m6A_EcoRV"/>
</dbReference>
<dbReference type="InterPro" id="IPR023095">
    <property type="entry name" value="Ade_MeTrfase_dom_2"/>
</dbReference>
<accession>A0AAE7SPX5</accession>
<dbReference type="GO" id="GO:0009007">
    <property type="term" value="F:site-specific DNA-methyltransferase (adenine-specific) activity"/>
    <property type="evidence" value="ECO:0007669"/>
    <property type="project" value="UniProtKB-EC"/>
</dbReference>
<dbReference type="EC" id="2.1.1.72" evidence="2"/>
<proteinExistence type="inferred from homology"/>
<gene>
    <name evidence="7" type="ORF">G9399_03440</name>
</gene>
<reference evidence="8" key="1">
    <citation type="submission" date="2020-03" db="EMBL/GenBank/DDBJ databases">
        <title>Genome sequences of seven Enterobacteriaceae strains isolated from Canadian wastewater treatment facilities.</title>
        <authorList>
            <person name="Huang H."/>
            <person name="Chmara J.T."/>
            <person name="Duceppe M.-O."/>
        </authorList>
    </citation>
    <scope>NUCLEOTIDE SEQUENCE [LARGE SCALE GENOMIC DNA]</scope>
    <source>
        <strain evidence="8">Biosolid 3</strain>
    </source>
</reference>
<dbReference type="GO" id="GO:0009307">
    <property type="term" value="P:DNA restriction-modification system"/>
    <property type="evidence" value="ECO:0007669"/>
    <property type="project" value="InterPro"/>
</dbReference>
<dbReference type="PRINTS" id="PR00505">
    <property type="entry name" value="D12N6MTFRASE"/>
</dbReference>
<evidence type="ECO:0000313" key="7">
    <source>
        <dbReference type="EMBL" id="QXT42560.1"/>
    </source>
</evidence>
<evidence type="ECO:0000256" key="2">
    <source>
        <dbReference type="ARBA" id="ARBA00011900"/>
    </source>
</evidence>
<dbReference type="RefSeq" id="WP_221035288.1">
    <property type="nucleotide sequence ID" value="NZ_CP054160.3"/>
</dbReference>
<protein>
    <recommendedName>
        <fullName evidence="2">site-specific DNA-methyltransferase (adenine-specific)</fullName>
        <ecNumber evidence="2">2.1.1.72</ecNumber>
    </recommendedName>
</protein>
<comment type="catalytic activity">
    <reaction evidence="6">
        <text>a 2'-deoxyadenosine in DNA + S-adenosyl-L-methionine = an N(6)-methyl-2'-deoxyadenosine in DNA + S-adenosyl-L-homocysteine + H(+)</text>
        <dbReference type="Rhea" id="RHEA:15197"/>
        <dbReference type="Rhea" id="RHEA-COMP:12418"/>
        <dbReference type="Rhea" id="RHEA-COMP:12419"/>
        <dbReference type="ChEBI" id="CHEBI:15378"/>
        <dbReference type="ChEBI" id="CHEBI:57856"/>
        <dbReference type="ChEBI" id="CHEBI:59789"/>
        <dbReference type="ChEBI" id="CHEBI:90615"/>
        <dbReference type="ChEBI" id="CHEBI:90616"/>
        <dbReference type="EC" id="2.1.1.72"/>
    </reaction>
</comment>
<dbReference type="AlphaFoldDB" id="A0AAE7SPX5"/>
<dbReference type="GO" id="GO:0006298">
    <property type="term" value="P:mismatch repair"/>
    <property type="evidence" value="ECO:0007669"/>
    <property type="project" value="TreeGrafter"/>
</dbReference>
<dbReference type="REBASE" id="401211">
    <property type="entry name" value="M.SfoB3ORF3440P"/>
</dbReference>
<dbReference type="Proteomes" id="UP000503464">
    <property type="component" value="Chromosome"/>
</dbReference>
<dbReference type="EMBL" id="CP054160">
    <property type="protein sequence ID" value="QXT42560.1"/>
    <property type="molecule type" value="Genomic_DNA"/>
</dbReference>
<evidence type="ECO:0000256" key="6">
    <source>
        <dbReference type="ARBA" id="ARBA00047942"/>
    </source>
</evidence>
<evidence type="ECO:0000256" key="5">
    <source>
        <dbReference type="ARBA" id="ARBA00022691"/>
    </source>
</evidence>
<dbReference type="PANTHER" id="PTHR30481:SF2">
    <property type="entry name" value="SITE-SPECIFIC DNA-METHYLTRANSFERASE (ADENINE-SPECIFIC)"/>
    <property type="match status" value="1"/>
</dbReference>
<dbReference type="PANTHER" id="PTHR30481">
    <property type="entry name" value="DNA ADENINE METHYLASE"/>
    <property type="match status" value="1"/>
</dbReference>
<dbReference type="Gene3D" id="1.10.1020.10">
    <property type="entry name" value="Adenine-specific Methyltransferase, Domain 2"/>
    <property type="match status" value="1"/>
</dbReference>
<keyword evidence="4" id="KW-0808">Transferase</keyword>
<organism evidence="7 8">
    <name type="scientific">Serratia fonticola</name>
    <dbReference type="NCBI Taxonomy" id="47917"/>
    <lineage>
        <taxon>Bacteria</taxon>
        <taxon>Pseudomonadati</taxon>
        <taxon>Pseudomonadota</taxon>
        <taxon>Gammaproteobacteria</taxon>
        <taxon>Enterobacterales</taxon>
        <taxon>Yersiniaceae</taxon>
        <taxon>Serratia</taxon>
    </lineage>
</organism>
<keyword evidence="3 7" id="KW-0489">Methyltransferase</keyword>
<dbReference type="Pfam" id="PF02086">
    <property type="entry name" value="MethyltransfD12"/>
    <property type="match status" value="1"/>
</dbReference>
<dbReference type="GO" id="GO:1904047">
    <property type="term" value="F:S-adenosyl-L-methionine binding"/>
    <property type="evidence" value="ECO:0007669"/>
    <property type="project" value="TreeGrafter"/>
</dbReference>